<evidence type="ECO:0000313" key="4">
    <source>
        <dbReference type="Proteomes" id="UP000318995"/>
    </source>
</evidence>
<feature type="signal peptide" evidence="2">
    <location>
        <begin position="1"/>
        <end position="23"/>
    </location>
</feature>
<feature type="compositionally biased region" description="Pro residues" evidence="1">
    <location>
        <begin position="104"/>
        <end position="120"/>
    </location>
</feature>
<protein>
    <submittedName>
        <fullName evidence="3">Uncharacterized protein</fullName>
    </submittedName>
</protein>
<dbReference type="AlphaFoldDB" id="A0A5C5WFB2"/>
<feature type="chain" id="PRO_5022815261" evidence="2">
    <location>
        <begin position="24"/>
        <end position="130"/>
    </location>
</feature>
<sequence precursor="true">MQKSSATLLLAALLGAPSGCALAPCGAASGTCGGGSVTEDVLGYFQREWPLAEGAACGPDSDPYGDTAGNAVSDATGYGPPALTLGAPDQAPLLRRPAAVSEFPGPPGRFFPAPTKPPFSAPRGMVPANY</sequence>
<organism evidence="3 4">
    <name type="scientific">Botrimarina hoheduenensis</name>
    <dbReference type="NCBI Taxonomy" id="2528000"/>
    <lineage>
        <taxon>Bacteria</taxon>
        <taxon>Pseudomonadati</taxon>
        <taxon>Planctomycetota</taxon>
        <taxon>Planctomycetia</taxon>
        <taxon>Pirellulales</taxon>
        <taxon>Lacipirellulaceae</taxon>
        <taxon>Botrimarina</taxon>
    </lineage>
</organism>
<comment type="caution">
    <text evidence="3">The sequence shown here is derived from an EMBL/GenBank/DDBJ whole genome shotgun (WGS) entry which is preliminary data.</text>
</comment>
<gene>
    <name evidence="3" type="ORF">Pla111_02200</name>
</gene>
<evidence type="ECO:0000256" key="1">
    <source>
        <dbReference type="SAM" id="MobiDB-lite"/>
    </source>
</evidence>
<accession>A0A5C5WFB2</accession>
<keyword evidence="4" id="KW-1185">Reference proteome</keyword>
<dbReference type="RefSeq" id="WP_146570534.1">
    <property type="nucleotide sequence ID" value="NZ_SJPH01000001.1"/>
</dbReference>
<name>A0A5C5WFB2_9BACT</name>
<keyword evidence="2" id="KW-0732">Signal</keyword>
<feature type="region of interest" description="Disordered" evidence="1">
    <location>
        <begin position="56"/>
        <end position="88"/>
    </location>
</feature>
<dbReference type="Proteomes" id="UP000318995">
    <property type="component" value="Unassembled WGS sequence"/>
</dbReference>
<evidence type="ECO:0000256" key="2">
    <source>
        <dbReference type="SAM" id="SignalP"/>
    </source>
</evidence>
<dbReference type="EMBL" id="SJPH01000001">
    <property type="protein sequence ID" value="TWT48452.1"/>
    <property type="molecule type" value="Genomic_DNA"/>
</dbReference>
<reference evidence="3 4" key="1">
    <citation type="submission" date="2019-02" db="EMBL/GenBank/DDBJ databases">
        <title>Deep-cultivation of Planctomycetes and their phenomic and genomic characterization uncovers novel biology.</title>
        <authorList>
            <person name="Wiegand S."/>
            <person name="Jogler M."/>
            <person name="Boedeker C."/>
            <person name="Pinto D."/>
            <person name="Vollmers J."/>
            <person name="Rivas-Marin E."/>
            <person name="Kohn T."/>
            <person name="Peeters S.H."/>
            <person name="Heuer A."/>
            <person name="Rast P."/>
            <person name="Oberbeckmann S."/>
            <person name="Bunk B."/>
            <person name="Jeske O."/>
            <person name="Meyerdierks A."/>
            <person name="Storesund J.E."/>
            <person name="Kallscheuer N."/>
            <person name="Luecker S."/>
            <person name="Lage O.M."/>
            <person name="Pohl T."/>
            <person name="Merkel B.J."/>
            <person name="Hornburger P."/>
            <person name="Mueller R.-W."/>
            <person name="Bruemmer F."/>
            <person name="Labrenz M."/>
            <person name="Spormann A.M."/>
            <person name="Op Den Camp H."/>
            <person name="Overmann J."/>
            <person name="Amann R."/>
            <person name="Jetten M.S.M."/>
            <person name="Mascher T."/>
            <person name="Medema M.H."/>
            <person name="Devos D.P."/>
            <person name="Kaster A.-K."/>
            <person name="Ovreas L."/>
            <person name="Rohde M."/>
            <person name="Galperin M.Y."/>
            <person name="Jogler C."/>
        </authorList>
    </citation>
    <scope>NUCLEOTIDE SEQUENCE [LARGE SCALE GENOMIC DNA]</scope>
    <source>
        <strain evidence="3 4">Pla111</strain>
    </source>
</reference>
<evidence type="ECO:0000313" key="3">
    <source>
        <dbReference type="EMBL" id="TWT48452.1"/>
    </source>
</evidence>
<proteinExistence type="predicted"/>
<feature type="region of interest" description="Disordered" evidence="1">
    <location>
        <begin position="104"/>
        <end position="130"/>
    </location>
</feature>